<proteinExistence type="predicted"/>
<dbReference type="STRING" id="469383.Cwoe_3797"/>
<dbReference type="SUPFAM" id="SSF49299">
    <property type="entry name" value="PKD domain"/>
    <property type="match status" value="1"/>
</dbReference>
<keyword evidence="2" id="KW-0732">Signal</keyword>
<feature type="chain" id="PRO_5003044131" description="PKD domain-containing protein" evidence="2">
    <location>
        <begin position="37"/>
        <end position="659"/>
    </location>
</feature>
<reference evidence="5" key="2">
    <citation type="submission" date="2010-01" db="EMBL/GenBank/DDBJ databases">
        <title>The complete genome of Conexibacter woesei DSM 14684.</title>
        <authorList>
            <consortium name="US DOE Joint Genome Institute (JGI-PGF)"/>
            <person name="Lucas S."/>
            <person name="Copeland A."/>
            <person name="Lapidus A."/>
            <person name="Glavina del Rio T."/>
            <person name="Dalin E."/>
            <person name="Tice H."/>
            <person name="Bruce D."/>
            <person name="Goodwin L."/>
            <person name="Pitluck S."/>
            <person name="Kyrpides N."/>
            <person name="Mavromatis K."/>
            <person name="Ivanova N."/>
            <person name="Mikhailova N."/>
            <person name="Chertkov O."/>
            <person name="Brettin T."/>
            <person name="Detter J.C."/>
            <person name="Han C."/>
            <person name="Larimer F."/>
            <person name="Land M."/>
            <person name="Hauser L."/>
            <person name="Markowitz V."/>
            <person name="Cheng J.-F."/>
            <person name="Hugenholtz P."/>
            <person name="Woyke T."/>
            <person name="Wu D."/>
            <person name="Pukall R."/>
            <person name="Steenblock K."/>
            <person name="Schneider S."/>
            <person name="Klenk H.-P."/>
            <person name="Eisen J.A."/>
        </authorList>
    </citation>
    <scope>NUCLEOTIDE SEQUENCE [LARGE SCALE GENOMIC DNA]</scope>
    <source>
        <strain evidence="5">DSM 14684 / CIP 108061 / JCM 11494 / NBRC 100937 / ID131577</strain>
    </source>
</reference>
<evidence type="ECO:0000313" key="5">
    <source>
        <dbReference type="Proteomes" id="UP000008229"/>
    </source>
</evidence>
<protein>
    <recommendedName>
        <fullName evidence="3">PKD domain-containing protein</fullName>
    </recommendedName>
</protein>
<dbReference type="Proteomes" id="UP000008229">
    <property type="component" value="Chromosome"/>
</dbReference>
<dbReference type="OrthoDB" id="5240567at2"/>
<keyword evidence="5" id="KW-1185">Reference proteome</keyword>
<dbReference type="Gene3D" id="2.60.40.10">
    <property type="entry name" value="Immunoglobulins"/>
    <property type="match status" value="2"/>
</dbReference>
<dbReference type="Pfam" id="PF18911">
    <property type="entry name" value="PKD_4"/>
    <property type="match status" value="1"/>
</dbReference>
<dbReference type="InterPro" id="IPR013783">
    <property type="entry name" value="Ig-like_fold"/>
</dbReference>
<evidence type="ECO:0000259" key="3">
    <source>
        <dbReference type="PROSITE" id="PS50093"/>
    </source>
</evidence>
<dbReference type="RefSeq" id="WP_012935265.1">
    <property type="nucleotide sequence ID" value="NC_013739.1"/>
</dbReference>
<dbReference type="AlphaFoldDB" id="D3F2E8"/>
<dbReference type="HOGENOM" id="CLU_424361_0_0_11"/>
<name>D3F2E8_CONWI</name>
<dbReference type="EMBL" id="CP001854">
    <property type="protein sequence ID" value="ADB52214.1"/>
    <property type="molecule type" value="Genomic_DNA"/>
</dbReference>
<gene>
    <name evidence="4" type="ordered locus">Cwoe_3797</name>
</gene>
<accession>D3F2E8</accession>
<dbReference type="InterPro" id="IPR035986">
    <property type="entry name" value="PKD_dom_sf"/>
</dbReference>
<dbReference type="PROSITE" id="PS50093">
    <property type="entry name" value="PKD"/>
    <property type="match status" value="1"/>
</dbReference>
<feature type="signal peptide" evidence="2">
    <location>
        <begin position="1"/>
        <end position="36"/>
    </location>
</feature>
<sequence precursor="true">MPRIARHRQLPARPLAAVLAAALLAAALLGTGSARAGQYGGEVVVGPLATLKSLGNVDIAPDGTGAIVYTVEDGGADHIFVSRLVNGVWSGPERVDGGLGSPSSQPYVSAADGGRVSVVFANGGSIVAATRASSATGWSSQVVWNAGGASDPHVDLSVNRKGYLAFTAPGGGGHDVRVAYSRDAGPWTLIPTAFDADGNADAGAGNGRPRVGASADGVAVVAWGEAGRVRVRRAVGTRPSVVVADALAGGGIEGVEPGAADLPEVGIQDDDSFTGIAFRAVYSVNGAVRSRVVFRRLRGSRLENAVSVDGGNFGTGQGSVTPRISNGGIGQGIVLAANDTTNISFALPLRADLTPTAPVQVDSIAQSARPTFAVPVTATPLKMLVAWQFTGADGATDVRGRFFNGRDFEPEQVLSVPALGATDAARGLDAAADDNGDIVVAWLQGASIAVSTIDQPPGPFAPKARPASFERTDRPVLEWTRSREAWGAAYKVTVDGAEVATTPRTSLRVRTPLPQGVHSWQVTVADRRGQTFAAKAGTVRVDTVAPTATLRVSGARRPETTLRLALRAQDLAPKPAKGAKPAETSGVADAVVDWGDRTRRERIRTVGQHAYARAGRYTVTVTVTDKAGNRTVARQLLKIAAPSRGRGGRGRSRGDASAA</sequence>
<evidence type="ECO:0000256" key="2">
    <source>
        <dbReference type="SAM" id="SignalP"/>
    </source>
</evidence>
<dbReference type="KEGG" id="cwo:Cwoe_3797"/>
<feature type="domain" description="PKD" evidence="3">
    <location>
        <begin position="593"/>
        <end position="646"/>
    </location>
</feature>
<reference evidence="4 5" key="1">
    <citation type="journal article" date="2010" name="Stand. Genomic Sci.">
        <title>Complete genome sequence of Conexibacter woesei type strain (ID131577).</title>
        <authorList>
            <person name="Pukall R."/>
            <person name="Lapidus A."/>
            <person name="Glavina Del Rio T."/>
            <person name="Copeland A."/>
            <person name="Tice H."/>
            <person name="Cheng J.-F."/>
            <person name="Lucas S."/>
            <person name="Chen F."/>
            <person name="Nolan M."/>
            <person name="Bruce D."/>
            <person name="Goodwin L."/>
            <person name="Pitluck S."/>
            <person name="Mavromatis K."/>
            <person name="Ivanova N."/>
            <person name="Ovchinnikova G."/>
            <person name="Pati A."/>
            <person name="Chen A."/>
            <person name="Palaniappan K."/>
            <person name="Land M."/>
            <person name="Hauser L."/>
            <person name="Chang Y.-J."/>
            <person name="Jeffries C.D."/>
            <person name="Chain P."/>
            <person name="Meincke L."/>
            <person name="Sims D."/>
            <person name="Brettin T."/>
            <person name="Detter J.C."/>
            <person name="Rohde M."/>
            <person name="Goeker M."/>
            <person name="Bristow J."/>
            <person name="Eisen J.A."/>
            <person name="Markowitz V."/>
            <person name="Kyrpides N.C."/>
            <person name="Klenk H.-P."/>
            <person name="Hugenholtz P."/>
        </authorList>
    </citation>
    <scope>NUCLEOTIDE SEQUENCE [LARGE SCALE GENOMIC DNA]</scope>
    <source>
        <strain evidence="5">DSM 14684 / CIP 108061 / JCM 11494 / NBRC 100937 / ID131577</strain>
    </source>
</reference>
<dbReference type="GO" id="GO:0005975">
    <property type="term" value="P:carbohydrate metabolic process"/>
    <property type="evidence" value="ECO:0007669"/>
    <property type="project" value="UniProtKB-ARBA"/>
</dbReference>
<organism evidence="4 5">
    <name type="scientific">Conexibacter woesei (strain DSM 14684 / CCUG 47730 / CIP 108061 / JCM 11494 / NBRC 100937 / ID131577)</name>
    <dbReference type="NCBI Taxonomy" id="469383"/>
    <lineage>
        <taxon>Bacteria</taxon>
        <taxon>Bacillati</taxon>
        <taxon>Actinomycetota</taxon>
        <taxon>Thermoleophilia</taxon>
        <taxon>Solirubrobacterales</taxon>
        <taxon>Conexibacteraceae</taxon>
        <taxon>Conexibacter</taxon>
    </lineage>
</organism>
<evidence type="ECO:0000256" key="1">
    <source>
        <dbReference type="SAM" id="MobiDB-lite"/>
    </source>
</evidence>
<feature type="region of interest" description="Disordered" evidence="1">
    <location>
        <begin position="640"/>
        <end position="659"/>
    </location>
</feature>
<evidence type="ECO:0000313" key="4">
    <source>
        <dbReference type="EMBL" id="ADB52214.1"/>
    </source>
</evidence>
<dbReference type="InterPro" id="IPR000601">
    <property type="entry name" value="PKD_dom"/>
</dbReference>